<keyword evidence="3" id="KW-1185">Reference proteome</keyword>
<evidence type="ECO:0000313" key="3">
    <source>
        <dbReference type="Proteomes" id="UP001059041"/>
    </source>
</evidence>
<comment type="caution">
    <text evidence="2">The sequence shown here is derived from an EMBL/GenBank/DDBJ whole genome shotgun (WGS) entry which is preliminary data.</text>
</comment>
<dbReference type="Proteomes" id="UP001059041">
    <property type="component" value="Linkage Group LG16"/>
</dbReference>
<name>A0A9W7THT0_TRIRA</name>
<evidence type="ECO:0000313" key="2">
    <source>
        <dbReference type="EMBL" id="KAI7799018.1"/>
    </source>
</evidence>
<feature type="region of interest" description="Disordered" evidence="1">
    <location>
        <begin position="1"/>
        <end position="24"/>
    </location>
</feature>
<protein>
    <submittedName>
        <fullName evidence="2">Uncharacterized protein</fullName>
    </submittedName>
</protein>
<feature type="non-terminal residue" evidence="2">
    <location>
        <position position="105"/>
    </location>
</feature>
<organism evidence="2 3">
    <name type="scientific">Triplophysa rosa</name>
    <name type="common">Cave loach</name>
    <dbReference type="NCBI Taxonomy" id="992332"/>
    <lineage>
        <taxon>Eukaryota</taxon>
        <taxon>Metazoa</taxon>
        <taxon>Chordata</taxon>
        <taxon>Craniata</taxon>
        <taxon>Vertebrata</taxon>
        <taxon>Euteleostomi</taxon>
        <taxon>Actinopterygii</taxon>
        <taxon>Neopterygii</taxon>
        <taxon>Teleostei</taxon>
        <taxon>Ostariophysi</taxon>
        <taxon>Cypriniformes</taxon>
        <taxon>Nemacheilidae</taxon>
        <taxon>Triplophysa</taxon>
    </lineage>
</organism>
<gene>
    <name evidence="2" type="ORF">IRJ41_016088</name>
</gene>
<sequence>VSVGHRKGITGTRHFEGQSGRGPYVRVGQQNYTGEQSARFLQALKASDWQGAVNKQEEEEEEEEELLGHNTVLVFVVFQRRCYRRRLDPPGGQSDLSPIHSDSNC</sequence>
<evidence type="ECO:0000256" key="1">
    <source>
        <dbReference type="SAM" id="MobiDB-lite"/>
    </source>
</evidence>
<accession>A0A9W7THT0</accession>
<proteinExistence type="predicted"/>
<dbReference type="AlphaFoldDB" id="A0A9W7THT0"/>
<dbReference type="EMBL" id="JAFHDT010000016">
    <property type="protein sequence ID" value="KAI7799018.1"/>
    <property type="molecule type" value="Genomic_DNA"/>
</dbReference>
<reference evidence="2" key="1">
    <citation type="submission" date="2021-02" db="EMBL/GenBank/DDBJ databases">
        <title>Comparative genomics reveals that relaxation of natural selection precedes convergent phenotypic evolution of cavefish.</title>
        <authorList>
            <person name="Peng Z."/>
        </authorList>
    </citation>
    <scope>NUCLEOTIDE SEQUENCE</scope>
    <source>
        <tissue evidence="2">Muscle</tissue>
    </source>
</reference>